<protein>
    <submittedName>
        <fullName evidence="7">2-halobenzoate 1,2-dioxygenase large subunit</fullName>
        <ecNumber evidence="7">1.14.12.13</ecNumber>
    </submittedName>
</protein>
<dbReference type="AlphaFoldDB" id="A0A0X8X2Y1"/>
<dbReference type="SUPFAM" id="SSF50022">
    <property type="entry name" value="ISP domain"/>
    <property type="match status" value="1"/>
</dbReference>
<evidence type="ECO:0000313" key="8">
    <source>
        <dbReference type="Proteomes" id="UP000218263"/>
    </source>
</evidence>
<sequence>MPDFFVDPNIARAQTIDAAFYTSAEVFEACKEKIFAPTWQFIGDEDLVRESGDVYPFTLLPGCLDEPLLLTRDKAGKINLVSNVCTHRGNLVAEKACKLNDLKCRYHGRKFNLDGKFLSMPEFKEVENFPTAADNLPKLELFKWGKLLFTSVSPQYPQEMFFRDMIERVSWLPLDEFEFKPELSRVFNVKANWALYCENYLEGFHIPFVHAGLNAVIDYGEYATELFFPYSSLQLGLARSHEDCFDLPRDSPDHGKNVAAYYFWVFPNMMFNFYPWGLSVNVVEPVSAGECRVKFFSYAQDASKLGKGAGAALDKVEAEDEEIVENVQKGVRSRFYKHGRYSVNREQGTHHFHRILTEFMG</sequence>
<evidence type="ECO:0000256" key="4">
    <source>
        <dbReference type="ARBA" id="ARBA00023002"/>
    </source>
</evidence>
<name>A0A0X8X2Y1_9SPHI</name>
<dbReference type="InterPro" id="IPR015879">
    <property type="entry name" value="Ring_hydroxy_dOase_asu_C_dom"/>
</dbReference>
<dbReference type="InterPro" id="IPR017941">
    <property type="entry name" value="Rieske_2Fe-2S"/>
</dbReference>
<keyword evidence="2" id="KW-0001">2Fe-2S</keyword>
<comment type="cofactor">
    <cofactor evidence="1">
        <name>Fe cation</name>
        <dbReference type="ChEBI" id="CHEBI:24875"/>
    </cofactor>
</comment>
<keyword evidence="7" id="KW-0223">Dioxygenase</keyword>
<dbReference type="PANTHER" id="PTHR43756">
    <property type="entry name" value="CHOLINE MONOOXYGENASE, CHLOROPLASTIC"/>
    <property type="match status" value="1"/>
</dbReference>
<dbReference type="EC" id="1.14.12.13" evidence="7"/>
<dbReference type="Proteomes" id="UP000218263">
    <property type="component" value="Chromosome"/>
</dbReference>
<keyword evidence="4 7" id="KW-0560">Oxidoreductase</keyword>
<evidence type="ECO:0000256" key="1">
    <source>
        <dbReference type="ARBA" id="ARBA00001962"/>
    </source>
</evidence>
<dbReference type="RefSeq" id="WP_096352032.1">
    <property type="nucleotide sequence ID" value="NZ_AP017313.1"/>
</dbReference>
<gene>
    <name evidence="7" type="primary">cbdA</name>
    <name evidence="7" type="ORF">MgSA37_02354</name>
</gene>
<keyword evidence="5" id="KW-0408">Iron</keyword>
<dbReference type="Gene3D" id="3.90.380.10">
    <property type="entry name" value="Naphthalene 1,2-dioxygenase Alpha Subunit, Chain A, domain 1"/>
    <property type="match status" value="2"/>
</dbReference>
<dbReference type="GO" id="GO:0018626">
    <property type="term" value="F:2-halobenzoate 1,2-dioxygenase activity"/>
    <property type="evidence" value="ECO:0007669"/>
    <property type="project" value="UniProtKB-EC"/>
</dbReference>
<organism evidence="7 8">
    <name type="scientific">Mucilaginibacter gotjawali</name>
    <dbReference type="NCBI Taxonomy" id="1550579"/>
    <lineage>
        <taxon>Bacteria</taxon>
        <taxon>Pseudomonadati</taxon>
        <taxon>Bacteroidota</taxon>
        <taxon>Sphingobacteriia</taxon>
        <taxon>Sphingobacteriales</taxon>
        <taxon>Sphingobacteriaceae</taxon>
        <taxon>Mucilaginibacter</taxon>
    </lineage>
</organism>
<keyword evidence="8" id="KW-1185">Reference proteome</keyword>
<dbReference type="KEGG" id="mgot:MgSA37_02354"/>
<dbReference type="PANTHER" id="PTHR43756:SF5">
    <property type="entry name" value="CHOLINE MONOOXYGENASE, CHLOROPLASTIC"/>
    <property type="match status" value="1"/>
</dbReference>
<dbReference type="Pfam" id="PF00848">
    <property type="entry name" value="Ring_hydroxyl_A"/>
    <property type="match status" value="1"/>
</dbReference>
<reference evidence="7 8" key="1">
    <citation type="submission" date="2015-12" db="EMBL/GenBank/DDBJ databases">
        <title>Genome sequence of Mucilaginibacter gotjawali.</title>
        <authorList>
            <person name="Lee J.S."/>
            <person name="Lee K.C."/>
            <person name="Kim K.K."/>
            <person name="Lee B.W."/>
        </authorList>
    </citation>
    <scope>NUCLEOTIDE SEQUENCE [LARGE SCALE GENOMIC DNA]</scope>
    <source>
        <strain evidence="7 8">SA3-7</strain>
    </source>
</reference>
<dbReference type="PROSITE" id="PS51296">
    <property type="entry name" value="RIESKE"/>
    <property type="match status" value="1"/>
</dbReference>
<keyword evidence="3" id="KW-0479">Metal-binding</keyword>
<accession>A0A0X8X2Y1</accession>
<dbReference type="GO" id="GO:0005506">
    <property type="term" value="F:iron ion binding"/>
    <property type="evidence" value="ECO:0007669"/>
    <property type="project" value="InterPro"/>
</dbReference>
<evidence type="ECO:0000256" key="5">
    <source>
        <dbReference type="ARBA" id="ARBA00023004"/>
    </source>
</evidence>
<evidence type="ECO:0000256" key="3">
    <source>
        <dbReference type="ARBA" id="ARBA00022723"/>
    </source>
</evidence>
<dbReference type="Pfam" id="PF00355">
    <property type="entry name" value="Rieske"/>
    <property type="match status" value="1"/>
</dbReference>
<dbReference type="EMBL" id="AP017313">
    <property type="protein sequence ID" value="BAU54182.1"/>
    <property type="molecule type" value="Genomic_DNA"/>
</dbReference>
<dbReference type="InterPro" id="IPR036922">
    <property type="entry name" value="Rieske_2Fe-2S_sf"/>
</dbReference>
<keyword evidence="6" id="KW-0411">Iron-sulfur</keyword>
<evidence type="ECO:0000256" key="6">
    <source>
        <dbReference type="ARBA" id="ARBA00023014"/>
    </source>
</evidence>
<proteinExistence type="predicted"/>
<dbReference type="InterPro" id="IPR001663">
    <property type="entry name" value="Rng_hydr_dOase-A"/>
</dbReference>
<dbReference type="GO" id="GO:0019133">
    <property type="term" value="F:choline monooxygenase activity"/>
    <property type="evidence" value="ECO:0007669"/>
    <property type="project" value="UniProtKB-EC"/>
</dbReference>
<evidence type="ECO:0000313" key="7">
    <source>
        <dbReference type="EMBL" id="BAU54182.1"/>
    </source>
</evidence>
<evidence type="ECO:0000256" key="2">
    <source>
        <dbReference type="ARBA" id="ARBA00022714"/>
    </source>
</evidence>
<dbReference type="CDD" id="cd03469">
    <property type="entry name" value="Rieske_RO_Alpha_N"/>
    <property type="match status" value="1"/>
</dbReference>
<dbReference type="OrthoDB" id="9800776at2"/>
<dbReference type="SUPFAM" id="SSF55961">
    <property type="entry name" value="Bet v1-like"/>
    <property type="match status" value="1"/>
</dbReference>
<dbReference type="GO" id="GO:0051537">
    <property type="term" value="F:2 iron, 2 sulfur cluster binding"/>
    <property type="evidence" value="ECO:0007669"/>
    <property type="project" value="UniProtKB-KW"/>
</dbReference>
<dbReference type="Gene3D" id="2.102.10.10">
    <property type="entry name" value="Rieske [2Fe-2S] iron-sulphur domain"/>
    <property type="match status" value="1"/>
</dbReference>